<dbReference type="EMBL" id="JAUIZM010000011">
    <property type="protein sequence ID" value="KAK1357308.1"/>
    <property type="molecule type" value="Genomic_DNA"/>
</dbReference>
<organism evidence="1 2">
    <name type="scientific">Heracleum sosnowskyi</name>
    <dbReference type="NCBI Taxonomy" id="360622"/>
    <lineage>
        <taxon>Eukaryota</taxon>
        <taxon>Viridiplantae</taxon>
        <taxon>Streptophyta</taxon>
        <taxon>Embryophyta</taxon>
        <taxon>Tracheophyta</taxon>
        <taxon>Spermatophyta</taxon>
        <taxon>Magnoliopsida</taxon>
        <taxon>eudicotyledons</taxon>
        <taxon>Gunneridae</taxon>
        <taxon>Pentapetalae</taxon>
        <taxon>asterids</taxon>
        <taxon>campanulids</taxon>
        <taxon>Apiales</taxon>
        <taxon>Apiaceae</taxon>
        <taxon>Apioideae</taxon>
        <taxon>apioid superclade</taxon>
        <taxon>Tordylieae</taxon>
        <taxon>Tordyliinae</taxon>
        <taxon>Heracleum</taxon>
    </lineage>
</organism>
<reference evidence="1" key="2">
    <citation type="submission" date="2023-05" db="EMBL/GenBank/DDBJ databases">
        <authorList>
            <person name="Schelkunov M.I."/>
        </authorList>
    </citation>
    <scope>NUCLEOTIDE SEQUENCE</scope>
    <source>
        <strain evidence="1">Hsosn_3</strain>
        <tissue evidence="1">Leaf</tissue>
    </source>
</reference>
<proteinExistence type="predicted"/>
<reference evidence="1" key="1">
    <citation type="submission" date="2023-02" db="EMBL/GenBank/DDBJ databases">
        <title>Genome of toxic invasive species Heracleum sosnowskyi carries increased number of genes despite the absence of recent whole-genome duplications.</title>
        <authorList>
            <person name="Schelkunov M."/>
            <person name="Shtratnikova V."/>
            <person name="Makarenko M."/>
            <person name="Klepikova A."/>
            <person name="Omelchenko D."/>
            <person name="Novikova G."/>
            <person name="Obukhova E."/>
            <person name="Bogdanov V."/>
            <person name="Penin A."/>
            <person name="Logacheva M."/>
        </authorList>
    </citation>
    <scope>NUCLEOTIDE SEQUENCE</scope>
    <source>
        <strain evidence="1">Hsosn_3</strain>
        <tissue evidence="1">Leaf</tissue>
    </source>
</reference>
<name>A0AAD8GZ42_9APIA</name>
<dbReference type="AlphaFoldDB" id="A0AAD8GZ42"/>
<comment type="caution">
    <text evidence="1">The sequence shown here is derived from an EMBL/GenBank/DDBJ whole genome shotgun (WGS) entry which is preliminary data.</text>
</comment>
<evidence type="ECO:0000313" key="2">
    <source>
        <dbReference type="Proteomes" id="UP001237642"/>
    </source>
</evidence>
<dbReference type="Proteomes" id="UP001237642">
    <property type="component" value="Unassembled WGS sequence"/>
</dbReference>
<gene>
    <name evidence="1" type="ORF">POM88_050564</name>
</gene>
<protein>
    <submittedName>
        <fullName evidence="1">Uncharacterized protein</fullName>
    </submittedName>
</protein>
<keyword evidence="2" id="KW-1185">Reference proteome</keyword>
<evidence type="ECO:0000313" key="1">
    <source>
        <dbReference type="EMBL" id="KAK1357308.1"/>
    </source>
</evidence>
<accession>A0AAD8GZ42</accession>
<sequence length="160" mass="17851">MILPVQTYLSCAGCSRKIKLRMWVYSCPFSRGRGRIKFSNKSCAAGLLASGTNVIEIGIEDGKTYPNLMRFPRPRIDLLMADLITEHQSINSIDTKKMKDGVDNEKEGCSYILCAYCASLRLPRARQSPLYPSSLLLRSKYGVATSTMGQVKLRGHKVNI</sequence>